<accession>A0A1B7SPG8</accession>
<reference evidence="2" key="2">
    <citation type="submission" date="2021-01" db="EMBL/GenBank/DDBJ databases">
        <authorList>
            <person name="Schikora-Tamarit M.A."/>
        </authorList>
    </citation>
    <scope>NUCLEOTIDE SEQUENCE</scope>
    <source>
        <strain evidence="2">NCAIM Y.01608</strain>
    </source>
</reference>
<reference evidence="2" key="1">
    <citation type="journal article" date="2021" name="Open Biol.">
        <title>Shared evolutionary footprints suggest mitochondrial oxidative damage underlies multiple complex I losses in fungi.</title>
        <authorList>
            <person name="Schikora-Tamarit M.A."/>
            <person name="Marcet-Houben M."/>
            <person name="Nosek J."/>
            <person name="Gabaldon T."/>
        </authorList>
    </citation>
    <scope>NUCLEOTIDE SEQUENCE</scope>
    <source>
        <strain evidence="2">NCAIM Y.01608</strain>
    </source>
</reference>
<protein>
    <submittedName>
        <fullName evidence="2">Uncharacterized protein</fullName>
    </submittedName>
</protein>
<dbReference type="EMBL" id="JAEUBD010001468">
    <property type="protein sequence ID" value="KAH3660797.1"/>
    <property type="molecule type" value="Genomic_DNA"/>
</dbReference>
<proteinExistence type="predicted"/>
<evidence type="ECO:0000313" key="2">
    <source>
        <dbReference type="EMBL" id="KAH3660797.1"/>
    </source>
</evidence>
<dbReference type="RefSeq" id="XP_018213053.1">
    <property type="nucleotide sequence ID" value="XM_018353549.1"/>
</dbReference>
<name>A0A1B7SPG8_9ASCO</name>
<feature type="compositionally biased region" description="Basic and acidic residues" evidence="1">
    <location>
        <begin position="113"/>
        <end position="122"/>
    </location>
</feature>
<evidence type="ECO:0000256" key="1">
    <source>
        <dbReference type="SAM" id="MobiDB-lite"/>
    </source>
</evidence>
<comment type="caution">
    <text evidence="2">The sequence shown here is derived from an EMBL/GenBank/DDBJ whole genome shotgun (WGS) entry which is preliminary data.</text>
</comment>
<dbReference type="OrthoDB" id="4096201at2759"/>
<dbReference type="Proteomes" id="UP000788993">
    <property type="component" value="Unassembled WGS sequence"/>
</dbReference>
<feature type="compositionally biased region" description="Basic and acidic residues" evidence="1">
    <location>
        <begin position="62"/>
        <end position="75"/>
    </location>
</feature>
<feature type="compositionally biased region" description="Polar residues" evidence="1">
    <location>
        <begin position="128"/>
        <end position="149"/>
    </location>
</feature>
<feature type="region of interest" description="Disordered" evidence="1">
    <location>
        <begin position="1"/>
        <end position="158"/>
    </location>
</feature>
<organism evidence="2 3">
    <name type="scientific">Ogataea polymorpha</name>
    <dbReference type="NCBI Taxonomy" id="460523"/>
    <lineage>
        <taxon>Eukaryota</taxon>
        <taxon>Fungi</taxon>
        <taxon>Dikarya</taxon>
        <taxon>Ascomycota</taxon>
        <taxon>Saccharomycotina</taxon>
        <taxon>Pichiomycetes</taxon>
        <taxon>Pichiales</taxon>
        <taxon>Pichiaceae</taxon>
        <taxon>Ogataea</taxon>
    </lineage>
</organism>
<keyword evidence="3" id="KW-1185">Reference proteome</keyword>
<sequence length="333" mass="37623">MVLSIKRGSSVNTDYDKENNPISSLSCPSRKKHCPLSSNKGSLLYIRSCQNSSSEDESSEDEASRKPTTLRDRNRLRNKRRSHRELLRNSLSSAMMDSKLSKAVSQYSDDEREEKRDRKEDSSDNAAGHNSFSRRGSAVSSPLNVTQAPSLDMSPKSRRCLPDSDFAARSRCFEYLVGAIDEAWARYCDATAVDEDEVYGFDGGNGIPQTPTSIAITSDEEEGYKSEISTNTNITEYESDYPADVPKSTTRRVSEVPENVRLQQLKDRLIKTKYYLQDFVDSDDINECLLFWKKWDLIKYATIELVEDDDDDEVIESTIDELESGRYVSSIGA</sequence>
<evidence type="ECO:0000313" key="3">
    <source>
        <dbReference type="Proteomes" id="UP000788993"/>
    </source>
</evidence>
<gene>
    <name evidence="2" type="ORF">OGATHE_005129</name>
</gene>
<dbReference type="AlphaFoldDB" id="A0A1B7SPG8"/>